<protein>
    <submittedName>
        <fullName evidence="1">Uncharacterized protein</fullName>
    </submittedName>
</protein>
<evidence type="ECO:0000313" key="2">
    <source>
        <dbReference type="Proteomes" id="UP000026962"/>
    </source>
</evidence>
<keyword evidence="2" id="KW-1185">Reference proteome</keyword>
<proteinExistence type="predicted"/>
<dbReference type="HOGENOM" id="CLU_204839_0_0_1"/>
<organism evidence="1">
    <name type="scientific">Oryza punctata</name>
    <name type="common">Red rice</name>
    <dbReference type="NCBI Taxonomy" id="4537"/>
    <lineage>
        <taxon>Eukaryota</taxon>
        <taxon>Viridiplantae</taxon>
        <taxon>Streptophyta</taxon>
        <taxon>Embryophyta</taxon>
        <taxon>Tracheophyta</taxon>
        <taxon>Spermatophyta</taxon>
        <taxon>Magnoliopsida</taxon>
        <taxon>Liliopsida</taxon>
        <taxon>Poales</taxon>
        <taxon>Poaceae</taxon>
        <taxon>BOP clade</taxon>
        <taxon>Oryzoideae</taxon>
        <taxon>Oryzeae</taxon>
        <taxon>Oryzinae</taxon>
        <taxon>Oryza</taxon>
    </lineage>
</organism>
<dbReference type="AlphaFoldDB" id="A0A0E0MEE1"/>
<reference evidence="1" key="1">
    <citation type="submission" date="2015-04" db="UniProtKB">
        <authorList>
            <consortium name="EnsemblPlants"/>
        </authorList>
    </citation>
    <scope>IDENTIFICATION</scope>
</reference>
<name>A0A0E0MEE1_ORYPU</name>
<dbReference type="Gramene" id="OPUNC11G08320.1">
    <property type="protein sequence ID" value="OPUNC11G08320.1"/>
    <property type="gene ID" value="OPUNC11G08320"/>
</dbReference>
<reference evidence="1" key="2">
    <citation type="submission" date="2018-05" db="EMBL/GenBank/DDBJ databases">
        <title>OpunRS2 (Oryza punctata Reference Sequence Version 2).</title>
        <authorList>
            <person name="Zhang J."/>
            <person name="Kudrna D."/>
            <person name="Lee S."/>
            <person name="Talag J."/>
            <person name="Welchert J."/>
            <person name="Wing R.A."/>
        </authorList>
    </citation>
    <scope>NUCLEOTIDE SEQUENCE [LARGE SCALE GENOMIC DNA]</scope>
</reference>
<dbReference type="EnsemblPlants" id="OPUNC11G08320.1">
    <property type="protein sequence ID" value="OPUNC11G08320.1"/>
    <property type="gene ID" value="OPUNC11G08320"/>
</dbReference>
<dbReference type="Proteomes" id="UP000026962">
    <property type="component" value="Chromosome 11"/>
</dbReference>
<accession>A0A0E0MEE1</accession>
<sequence>MVTEYGELPEADRQAFETPLEDLLRKKASCYRKMKQDVIKQEEFVLPVNIKSKTNSIGH</sequence>
<evidence type="ECO:0000313" key="1">
    <source>
        <dbReference type="EnsemblPlants" id="OPUNC11G08320.1"/>
    </source>
</evidence>